<evidence type="ECO:0000256" key="1">
    <source>
        <dbReference type="SAM" id="MobiDB-lite"/>
    </source>
</evidence>
<evidence type="ECO:0000313" key="2">
    <source>
        <dbReference type="EMBL" id="CAL4146140.1"/>
    </source>
</evidence>
<feature type="non-terminal residue" evidence="2">
    <location>
        <position position="1126"/>
    </location>
</feature>
<organism evidence="2 3">
    <name type="scientific">Meganyctiphanes norvegica</name>
    <name type="common">Northern krill</name>
    <name type="synonym">Thysanopoda norvegica</name>
    <dbReference type="NCBI Taxonomy" id="48144"/>
    <lineage>
        <taxon>Eukaryota</taxon>
        <taxon>Metazoa</taxon>
        <taxon>Ecdysozoa</taxon>
        <taxon>Arthropoda</taxon>
        <taxon>Crustacea</taxon>
        <taxon>Multicrustacea</taxon>
        <taxon>Malacostraca</taxon>
        <taxon>Eumalacostraca</taxon>
        <taxon>Eucarida</taxon>
        <taxon>Euphausiacea</taxon>
        <taxon>Euphausiidae</taxon>
        <taxon>Meganyctiphanes</taxon>
    </lineage>
</organism>
<accession>A0AAV2RXP5</accession>
<feature type="region of interest" description="Disordered" evidence="1">
    <location>
        <begin position="1022"/>
        <end position="1059"/>
    </location>
</feature>
<feature type="compositionally biased region" description="Basic and acidic residues" evidence="1">
    <location>
        <begin position="1022"/>
        <end position="1046"/>
    </location>
</feature>
<comment type="caution">
    <text evidence="2">The sequence shown here is derived from an EMBL/GenBank/DDBJ whole genome shotgun (WGS) entry which is preliminary data.</text>
</comment>
<feature type="region of interest" description="Disordered" evidence="1">
    <location>
        <begin position="972"/>
        <end position="1009"/>
    </location>
</feature>
<sequence>MCFCRKKAKKHKSPASDALQTLGFRKERSDNYDENDVDSSLMLTKHALTSSWPSGAAKVSSVVVAAVVQEGRQGTACGASTCTPNYFLLVFRCPKMGEMEQIKRCSYLVRKVTTSKYQYCYINEINDFCINFISCDRTIRLGKFEGIERSKMKLAISSDNDRKIHLAIFFKLYDGFVQNLEESSSSLEIMKSLQKPLMTALPAPRHIKHYLDGAKVMVLCELSKGDEAYALLRICHVDLPVTIKRTVTYSFIRFCGNHTLNDNESPWTKVQNWELENPSCILTLHQKGVKEFLESTWLEFHIDSKHLEKVLSIFTSLCSEMQKYSYFFKKLTIMVIEFFHDIGQANMAFCVLDEVRRLQARDAEIFTNLIPLIFEPKICMNLLTELLFACEVIVELGVVLSKHDIEELIKFFSSVDKIDVSLKLALLGIKTSIYVNITIIEIVVRKFDCMTHSLGKLYELVKSLNYADLRFLKKSLNRVLKPRGISRTYLNFHQNKVICNIQEYFRNHGIILQGAEFPNLSSKKEFHNKELYSLSLKCPGDDAQQTKMERKCYKSPTKGTCKQVTIAEDMNKVSKNDPAFSRMQSLASQEMDRRIDNSVIKEDTLSKSQNKMLEKIERNCAHSTINSNVNCQILSKCASSPVEDIFTTYSETNKEEISSSQYPFTNIGRKEILKQGSIYGHLNKGDILKNYTPSSLSNSAQKLAVITNTISFGFDENCVSKHLVTKSPVSNSHDDESGEENIFQSENSFVKPDLQEKNDFQEQHAFSPGKSILLDNFNQRCQGEKDPTEAIPLQISKHTAEETHGHEQLSSPTGNSSLVDYSKQCLVTSTSSQSLPSKNVGMQRLQNEIFDIKENFSSPFGKRKVMKRSHSIFEGIKQQNFLSENQLEGLSVTFEVPKNESIHSKKSVFFNKRDEQMTRHQSISNENSNSMTTHQSISNENPMSADKIALKALEILNKNRLLRNIKKPFTSSEIMKNSQNKKQDATEKSTDVVTEESKEKQLSLTSDTESQVFEKISFKDPRLSGKNSLEENERKENSESDCEILKNKPYNQEENQTPNSQTLKEIFNKSIEDMNDLSNVTYVSPARSTPPLEIDEELETLASEKIIKNEETNIEEEKEKNLICFG</sequence>
<feature type="compositionally biased region" description="Basic and acidic residues" evidence="1">
    <location>
        <begin position="981"/>
        <end position="1001"/>
    </location>
</feature>
<proteinExistence type="predicted"/>
<protein>
    <submittedName>
        <fullName evidence="2">Uncharacterized protein</fullName>
    </submittedName>
</protein>
<dbReference type="EMBL" id="CAXKWB010035232">
    <property type="protein sequence ID" value="CAL4146140.1"/>
    <property type="molecule type" value="Genomic_DNA"/>
</dbReference>
<feature type="compositionally biased region" description="Polar residues" evidence="1">
    <location>
        <begin position="1049"/>
        <end position="1059"/>
    </location>
</feature>
<dbReference type="Proteomes" id="UP001497623">
    <property type="component" value="Unassembled WGS sequence"/>
</dbReference>
<reference evidence="2 3" key="1">
    <citation type="submission" date="2024-05" db="EMBL/GenBank/DDBJ databases">
        <authorList>
            <person name="Wallberg A."/>
        </authorList>
    </citation>
    <scope>NUCLEOTIDE SEQUENCE [LARGE SCALE GENOMIC DNA]</scope>
</reference>
<keyword evidence="3" id="KW-1185">Reference proteome</keyword>
<evidence type="ECO:0000313" key="3">
    <source>
        <dbReference type="Proteomes" id="UP001497623"/>
    </source>
</evidence>
<feature type="region of interest" description="Disordered" evidence="1">
    <location>
        <begin position="920"/>
        <end position="941"/>
    </location>
</feature>
<name>A0AAV2RXP5_MEGNR</name>
<dbReference type="AlphaFoldDB" id="A0AAV2RXP5"/>
<gene>
    <name evidence="2" type="ORF">MNOR_LOCUS29828</name>
</gene>